<protein>
    <submittedName>
        <fullName evidence="1">Uncharacterized protein</fullName>
    </submittedName>
</protein>
<gene>
    <name evidence="1" type="ORF">COLO4_28556</name>
</gene>
<dbReference type="Proteomes" id="UP000187203">
    <property type="component" value="Unassembled WGS sequence"/>
</dbReference>
<proteinExistence type="predicted"/>
<evidence type="ECO:0000313" key="2">
    <source>
        <dbReference type="Proteomes" id="UP000187203"/>
    </source>
</evidence>
<dbReference type="EMBL" id="AWUE01019959">
    <property type="protein sequence ID" value="OMO70656.1"/>
    <property type="molecule type" value="Genomic_DNA"/>
</dbReference>
<evidence type="ECO:0000313" key="1">
    <source>
        <dbReference type="EMBL" id="OMO70656.1"/>
    </source>
</evidence>
<reference evidence="2" key="1">
    <citation type="submission" date="2013-09" db="EMBL/GenBank/DDBJ databases">
        <title>Corchorus olitorius genome sequencing.</title>
        <authorList>
            <person name="Alam M."/>
            <person name="Haque M.S."/>
            <person name="Islam M.S."/>
            <person name="Emdad E.M."/>
            <person name="Islam M.M."/>
            <person name="Ahmed B."/>
            <person name="Halim A."/>
            <person name="Hossen Q.M.M."/>
            <person name="Hossain M.Z."/>
            <person name="Ahmed R."/>
            <person name="Khan M.M."/>
            <person name="Islam R."/>
            <person name="Rashid M.M."/>
            <person name="Khan S.A."/>
            <person name="Rahman M.S."/>
            <person name="Alam M."/>
            <person name="Yahiya A.S."/>
            <person name="Khan M.S."/>
            <person name="Azam M.S."/>
            <person name="Haque T."/>
            <person name="Lashkar M.Z.H."/>
            <person name="Akhand A.I."/>
            <person name="Morshed G."/>
            <person name="Roy S."/>
            <person name="Uddin K.S."/>
            <person name="Rabeya T."/>
            <person name="Hossain A.S."/>
            <person name="Chowdhury A."/>
            <person name="Snigdha A.R."/>
            <person name="Mortoza M.S."/>
            <person name="Matin S.A."/>
            <person name="Hoque S.M.E."/>
            <person name="Islam M.K."/>
            <person name="Roy D.K."/>
            <person name="Haider R."/>
            <person name="Moosa M.M."/>
            <person name="Elias S.M."/>
            <person name="Hasan A.M."/>
            <person name="Jahan S."/>
            <person name="Shafiuddin M."/>
            <person name="Mahmood N."/>
            <person name="Shommy N.S."/>
        </authorList>
    </citation>
    <scope>NUCLEOTIDE SEQUENCE [LARGE SCALE GENOMIC DNA]</scope>
    <source>
        <strain evidence="2">cv. O-4</strain>
    </source>
</reference>
<name>A0A1R3HJT7_9ROSI</name>
<dbReference type="AlphaFoldDB" id="A0A1R3HJT7"/>
<accession>A0A1R3HJT7</accession>
<comment type="caution">
    <text evidence="1">The sequence shown here is derived from an EMBL/GenBank/DDBJ whole genome shotgun (WGS) entry which is preliminary data.</text>
</comment>
<organism evidence="1 2">
    <name type="scientific">Corchorus olitorius</name>
    <dbReference type="NCBI Taxonomy" id="93759"/>
    <lineage>
        <taxon>Eukaryota</taxon>
        <taxon>Viridiplantae</taxon>
        <taxon>Streptophyta</taxon>
        <taxon>Embryophyta</taxon>
        <taxon>Tracheophyta</taxon>
        <taxon>Spermatophyta</taxon>
        <taxon>Magnoliopsida</taxon>
        <taxon>eudicotyledons</taxon>
        <taxon>Gunneridae</taxon>
        <taxon>Pentapetalae</taxon>
        <taxon>rosids</taxon>
        <taxon>malvids</taxon>
        <taxon>Malvales</taxon>
        <taxon>Malvaceae</taxon>
        <taxon>Grewioideae</taxon>
        <taxon>Apeibeae</taxon>
        <taxon>Corchorus</taxon>
    </lineage>
</organism>
<keyword evidence="2" id="KW-1185">Reference proteome</keyword>
<sequence>MSAGKNVVAHVCVRGEVAWTPICVGPIGARARV</sequence>